<protein>
    <submittedName>
        <fullName evidence="1">Uncharacterized protein</fullName>
    </submittedName>
</protein>
<dbReference type="KEGG" id="est:DN752_19220"/>
<dbReference type="OrthoDB" id="978436at2"/>
<accession>A0A2Z4IMG6</accession>
<dbReference type="RefSeq" id="WP_112785468.1">
    <property type="nucleotide sequence ID" value="NZ_CP030041.1"/>
</dbReference>
<evidence type="ECO:0000313" key="1">
    <source>
        <dbReference type="EMBL" id="AWW32095.1"/>
    </source>
</evidence>
<dbReference type="EMBL" id="CP030041">
    <property type="protein sequence ID" value="AWW32095.1"/>
    <property type="molecule type" value="Genomic_DNA"/>
</dbReference>
<keyword evidence="2" id="KW-1185">Reference proteome</keyword>
<evidence type="ECO:0000313" key="2">
    <source>
        <dbReference type="Proteomes" id="UP000248688"/>
    </source>
</evidence>
<dbReference type="PROSITE" id="PS51257">
    <property type="entry name" value="PROKAR_LIPOPROTEIN"/>
    <property type="match status" value="1"/>
</dbReference>
<name>A0A2Z4IMG6_9BACT</name>
<dbReference type="Proteomes" id="UP000248688">
    <property type="component" value="Chromosome"/>
</dbReference>
<proteinExistence type="predicted"/>
<organism evidence="1 2">
    <name type="scientific">Echinicola strongylocentroti</name>
    <dbReference type="NCBI Taxonomy" id="1795355"/>
    <lineage>
        <taxon>Bacteria</taxon>
        <taxon>Pseudomonadati</taxon>
        <taxon>Bacteroidota</taxon>
        <taxon>Cytophagia</taxon>
        <taxon>Cytophagales</taxon>
        <taxon>Cyclobacteriaceae</taxon>
        <taxon>Echinicola</taxon>
    </lineage>
</organism>
<gene>
    <name evidence="1" type="ORF">DN752_19220</name>
</gene>
<reference evidence="1 2" key="1">
    <citation type="submission" date="2018-06" db="EMBL/GenBank/DDBJ databases">
        <title>Echinicola strongylocentroti sp. nov., isolated from a sea urchin Strongylocentrotus intermedius.</title>
        <authorList>
            <person name="Bae S.S."/>
        </authorList>
    </citation>
    <scope>NUCLEOTIDE SEQUENCE [LARGE SCALE GENOMIC DNA]</scope>
    <source>
        <strain evidence="1 2">MEBiC08714</strain>
    </source>
</reference>
<sequence>MRQVTKGLLAPVVLASVFTFSCTDDEEPIIAQEGVEKANLVFTEIEGDDHLSAHGDHFHGLDEGTEGESFVVEFDADGHAVSGGHLHLHADGIYKMELQAWDYEGNRVEEDFIKDKATADLYKAFLVGGDLVLNPDTEDETGAIFQPREKEYADGTAVDGKYETTGVLSYFTIGEANEGETKAVDFVLRKFNDAATKSLVERVDWNAEDYAERFAGEDVLTLEFEIHAEHEEGHEEEGHDH</sequence>
<dbReference type="AlphaFoldDB" id="A0A2Z4IMG6"/>